<dbReference type="InterPro" id="IPR013785">
    <property type="entry name" value="Aldolase_TIM"/>
</dbReference>
<dbReference type="GO" id="GO:0016857">
    <property type="term" value="F:racemase and epimerase activity, acting on carbohydrates and derivatives"/>
    <property type="evidence" value="ECO:0007669"/>
    <property type="project" value="InterPro"/>
</dbReference>
<evidence type="ECO:0000313" key="4">
    <source>
        <dbReference type="Proteomes" id="UP000541033"/>
    </source>
</evidence>
<dbReference type="GO" id="GO:0046872">
    <property type="term" value="F:metal ion binding"/>
    <property type="evidence" value="ECO:0007669"/>
    <property type="project" value="UniProtKB-KW"/>
</dbReference>
<proteinExistence type="predicted"/>
<accession>A0A7X5R1J1</accession>
<dbReference type="InterPro" id="IPR011060">
    <property type="entry name" value="RibuloseP-bd_barrel"/>
</dbReference>
<dbReference type="GO" id="GO:0005975">
    <property type="term" value="P:carbohydrate metabolic process"/>
    <property type="evidence" value="ECO:0007669"/>
    <property type="project" value="InterPro"/>
</dbReference>
<keyword evidence="1" id="KW-0479">Metal-binding</keyword>
<dbReference type="Pfam" id="PF00834">
    <property type="entry name" value="Ribul_P_3_epim"/>
    <property type="match status" value="1"/>
</dbReference>
<comment type="caution">
    <text evidence="3">The sequence shown here is derived from an EMBL/GenBank/DDBJ whole genome shotgun (WGS) entry which is preliminary data.</text>
</comment>
<dbReference type="Proteomes" id="UP000541033">
    <property type="component" value="Unassembled WGS sequence"/>
</dbReference>
<dbReference type="Gene3D" id="3.20.20.70">
    <property type="entry name" value="Aldolase class I"/>
    <property type="match status" value="1"/>
</dbReference>
<organism evidence="3 4">
    <name type="scientific">Lysinibacter cavernae</name>
    <dbReference type="NCBI Taxonomy" id="1640652"/>
    <lineage>
        <taxon>Bacteria</taxon>
        <taxon>Bacillati</taxon>
        <taxon>Actinomycetota</taxon>
        <taxon>Actinomycetes</taxon>
        <taxon>Micrococcales</taxon>
        <taxon>Microbacteriaceae</taxon>
        <taxon>Lysinibacter</taxon>
    </lineage>
</organism>
<dbReference type="SUPFAM" id="SSF51366">
    <property type="entry name" value="Ribulose-phoshate binding barrel"/>
    <property type="match status" value="1"/>
</dbReference>
<name>A0A7X5R1J1_9MICO</name>
<keyword evidence="4" id="KW-1185">Reference proteome</keyword>
<protein>
    <submittedName>
        <fullName evidence="3">Pentose-5-phosphate-3-epimerase</fullName>
    </submittedName>
</protein>
<dbReference type="RefSeq" id="WP_167149964.1">
    <property type="nucleotide sequence ID" value="NZ_JAAMOX010000001.1"/>
</dbReference>
<sequence>MSVVHVAVPHDVTIADWADEFPASALGGSIYAVAPPLRLEAARRLADAGHGIHADLILGHEGIHTGVTPQMVREIRSALPEADIDLHLITHGTPAKEQAIAEAEALNLANDVRASRIALSPAAFARNERAITELRDAGINVWVELEPIHSANPLEAGDADGALIMLIEPGTITTADPSNINKIEALPGAWNVGVDGGVTRAIATTSHAAGVSYIVSGRALLQTNHNELPQPKGHTS</sequence>
<evidence type="ECO:0000313" key="3">
    <source>
        <dbReference type="EMBL" id="NIH53943.1"/>
    </source>
</evidence>
<dbReference type="EMBL" id="JAAMOX010000001">
    <property type="protein sequence ID" value="NIH53943.1"/>
    <property type="molecule type" value="Genomic_DNA"/>
</dbReference>
<evidence type="ECO:0000256" key="2">
    <source>
        <dbReference type="ARBA" id="ARBA00023235"/>
    </source>
</evidence>
<gene>
    <name evidence="3" type="ORF">FHX76_001811</name>
</gene>
<keyword evidence="2" id="KW-0413">Isomerase</keyword>
<reference evidence="3 4" key="1">
    <citation type="submission" date="2020-02" db="EMBL/GenBank/DDBJ databases">
        <title>Sequencing the genomes of 1000 actinobacteria strains.</title>
        <authorList>
            <person name="Klenk H.-P."/>
        </authorList>
    </citation>
    <scope>NUCLEOTIDE SEQUENCE [LARGE SCALE GENOMIC DNA]</scope>
    <source>
        <strain evidence="3 4">DSM 27960</strain>
    </source>
</reference>
<evidence type="ECO:0000256" key="1">
    <source>
        <dbReference type="ARBA" id="ARBA00022723"/>
    </source>
</evidence>
<dbReference type="InterPro" id="IPR000056">
    <property type="entry name" value="Ribul_P_3_epim-like"/>
</dbReference>
<dbReference type="AlphaFoldDB" id="A0A7X5R1J1"/>